<protein>
    <recommendedName>
        <fullName evidence="4">Type IV pili fiber building block protein</fullName>
    </recommendedName>
</protein>
<dbReference type="InterPro" id="IPR012902">
    <property type="entry name" value="N_methyl_site"/>
</dbReference>
<dbReference type="STRING" id="573570.F7310_05505"/>
<evidence type="ECO:0000313" key="2">
    <source>
        <dbReference type="EMBL" id="API86841.1"/>
    </source>
</evidence>
<keyword evidence="1" id="KW-0812">Transmembrane</keyword>
<name>A0A1L4BSM2_9GAMM</name>
<proteinExistence type="predicted"/>
<reference evidence="2 3" key="1">
    <citation type="journal article" date="2016" name="Appl. Environ. Microbiol.">
        <title>Whole genome relationships among Francisella bacteria of diverse origin define new species and provide specific regions for detection.</title>
        <authorList>
            <person name="Challacombe J.F."/>
            <person name="Petersen J.M."/>
            <person name="Gallegos-Graves V."/>
            <person name="Hodge D."/>
            <person name="Pillai S."/>
            <person name="Kuske C.R."/>
        </authorList>
    </citation>
    <scope>NUCLEOTIDE SEQUENCE [LARGE SCALE GENOMIC DNA]</scope>
    <source>
        <strain evidence="3">TX07-7310</strain>
    </source>
</reference>
<dbReference type="PROSITE" id="PS00409">
    <property type="entry name" value="PROKAR_NTER_METHYL"/>
    <property type="match status" value="1"/>
</dbReference>
<gene>
    <name evidence="2" type="ORF">F7310_05505</name>
</gene>
<keyword evidence="1" id="KW-1133">Transmembrane helix</keyword>
<dbReference type="SUPFAM" id="SSF54523">
    <property type="entry name" value="Pili subunits"/>
    <property type="match status" value="1"/>
</dbReference>
<keyword evidence="3" id="KW-1185">Reference proteome</keyword>
<dbReference type="Proteomes" id="UP000184222">
    <property type="component" value="Chromosome"/>
</dbReference>
<dbReference type="Gene3D" id="3.30.700.10">
    <property type="entry name" value="Glycoprotein, Type 4 Pilin"/>
    <property type="match status" value="1"/>
</dbReference>
<dbReference type="OrthoDB" id="115249at2"/>
<organism evidence="2 3">
    <name type="scientific">Francisella uliginis</name>
    <dbReference type="NCBI Taxonomy" id="573570"/>
    <lineage>
        <taxon>Bacteria</taxon>
        <taxon>Pseudomonadati</taxon>
        <taxon>Pseudomonadota</taxon>
        <taxon>Gammaproteobacteria</taxon>
        <taxon>Thiotrichales</taxon>
        <taxon>Francisellaceae</taxon>
        <taxon>Francisella</taxon>
    </lineage>
</organism>
<dbReference type="EMBL" id="CP016796">
    <property type="protein sequence ID" value="API86841.1"/>
    <property type="molecule type" value="Genomic_DNA"/>
</dbReference>
<accession>A0A1L4BSM2</accession>
<dbReference type="AlphaFoldDB" id="A0A1L4BSM2"/>
<feature type="transmembrane region" description="Helical" evidence="1">
    <location>
        <begin position="35"/>
        <end position="56"/>
    </location>
</feature>
<evidence type="ECO:0000313" key="3">
    <source>
        <dbReference type="Proteomes" id="UP000184222"/>
    </source>
</evidence>
<sequence length="207" mass="22091">MIHRFKKSNSKLPASGVKKSKLVNYVSRKIKGITLVELMIVISLIAILAAIAIPIYSDYKIRARIGGEITKIGSVKAQINEIISLGDFSEGDQIRNIYIYTMPQNVGVATNGIITVNLGSVVYSNIPAADNPVISDDRAAIHLVPFIVNTSLVWSCENANGSALTDDLLPNSCLEETSVNINNICVSSINNTCSPSSNGNGNGNGNN</sequence>
<dbReference type="InterPro" id="IPR045584">
    <property type="entry name" value="Pilin-like"/>
</dbReference>
<dbReference type="RefSeq" id="WP_072712371.1">
    <property type="nucleotide sequence ID" value="NZ_CP016796.1"/>
</dbReference>
<evidence type="ECO:0008006" key="4">
    <source>
        <dbReference type="Google" id="ProtNLM"/>
    </source>
</evidence>
<evidence type="ECO:0000256" key="1">
    <source>
        <dbReference type="SAM" id="Phobius"/>
    </source>
</evidence>
<dbReference type="NCBIfam" id="TIGR02532">
    <property type="entry name" value="IV_pilin_GFxxxE"/>
    <property type="match status" value="1"/>
</dbReference>
<dbReference type="KEGG" id="frx:F7310_05505"/>
<keyword evidence="1" id="KW-0472">Membrane</keyword>
<dbReference type="Pfam" id="PF07963">
    <property type="entry name" value="N_methyl"/>
    <property type="match status" value="1"/>
</dbReference>